<dbReference type="PRINTS" id="PR00458">
    <property type="entry name" value="PEROXIDASE"/>
</dbReference>
<dbReference type="InterPro" id="IPR033905">
    <property type="entry name" value="Secretory_peroxidase"/>
</dbReference>
<dbReference type="Gene3D" id="1.10.420.10">
    <property type="entry name" value="Peroxidase, domain 2"/>
    <property type="match status" value="1"/>
</dbReference>
<dbReference type="FunCoup" id="A0A2I4GBN1">
    <property type="interactions" value="135"/>
</dbReference>
<gene>
    <name evidence="21" type="primary">LOC109006470</name>
</gene>
<keyword evidence="19" id="KW-0376">Hydrogen peroxide</keyword>
<evidence type="ECO:0000256" key="14">
    <source>
        <dbReference type="PIRSR" id="PIRSR600823-1"/>
    </source>
</evidence>
<dbReference type="PROSITE" id="PS00436">
    <property type="entry name" value="PEROXIDASE_2"/>
    <property type="match status" value="1"/>
</dbReference>
<feature type="binding site" evidence="16">
    <location>
        <position position="73"/>
    </location>
    <ligand>
        <name>Ca(2+)</name>
        <dbReference type="ChEBI" id="CHEBI:29108"/>
        <label>1</label>
    </ligand>
</feature>
<sequence length="325" mass="35361">MASTVAWVCLIFALLLFISSMTCEAHLSSTFYDITCSKALSTIRTATRSAVSHERRMAASLIRLHFHDCFVQGCDASILLDDTPSILGEKTAPTNAGSVRGYEVIDEIKSKVENVYPGVVSCADILAVVARDASVAVGGPSWKVNLGRRDSTTARLSLTETNLPKVTDDLDRLTSLFREKGLSERDMVVLSGSHTTGQARCVTFCDRIHNNASDIDAGFASTRKRKCSLAIGSDDEKIAPLDLVTPNSFDNNYFKNLIQKKGLLQSDQILFSGGSTDSIVTEYIKSPSTFKNDFAAAMVRMGDIEPITGSQGQIRKLCSVFFMKS</sequence>
<feature type="disulfide bond" evidence="18">
    <location>
        <begin position="201"/>
        <end position="227"/>
    </location>
</feature>
<feature type="binding site" evidence="16">
    <location>
        <position position="68"/>
    </location>
    <ligand>
        <name>Ca(2+)</name>
        <dbReference type="ChEBI" id="CHEBI:29108"/>
        <label>1</label>
    </ligand>
</feature>
<comment type="subcellular location">
    <subcellularLocation>
        <location evidence="3 19">Secreted</location>
    </subcellularLocation>
</comment>
<dbReference type="EC" id="1.11.1.7" evidence="4 19"/>
<dbReference type="GO" id="GO:0046872">
    <property type="term" value="F:metal ion binding"/>
    <property type="evidence" value="ECO:0007669"/>
    <property type="project" value="UniProtKB-UniRule"/>
</dbReference>
<feature type="active site" description="Proton acceptor" evidence="14">
    <location>
        <position position="67"/>
    </location>
</feature>
<dbReference type="GO" id="GO:0004601">
    <property type="term" value="F:peroxidase activity"/>
    <property type="evidence" value="ECO:0000318"/>
    <property type="project" value="GO_Central"/>
</dbReference>
<comment type="cofactor">
    <cofactor evidence="16 19">
        <name>Ca(2+)</name>
        <dbReference type="ChEBI" id="CHEBI:29108"/>
    </cofactor>
    <text evidence="16 19">Binds 2 calcium ions per subunit.</text>
</comment>
<evidence type="ECO:0000256" key="16">
    <source>
        <dbReference type="PIRSR" id="PIRSR600823-3"/>
    </source>
</evidence>
<evidence type="ECO:0000256" key="2">
    <source>
        <dbReference type="ARBA" id="ARBA00002322"/>
    </source>
</evidence>
<dbReference type="SUPFAM" id="SSF48113">
    <property type="entry name" value="Heme-dependent peroxidases"/>
    <property type="match status" value="1"/>
</dbReference>
<feature type="binding site" evidence="16">
    <location>
        <position position="250"/>
    </location>
    <ligand>
        <name>Ca(2+)</name>
        <dbReference type="ChEBI" id="CHEBI:29108"/>
        <label>2</label>
    </ligand>
</feature>
<name>A0A2I4GBN1_JUGRE</name>
<evidence type="ECO:0000313" key="20">
    <source>
        <dbReference type="Proteomes" id="UP000235220"/>
    </source>
</evidence>
<dbReference type="Pfam" id="PF00141">
    <property type="entry name" value="peroxidase"/>
    <property type="match status" value="1"/>
</dbReference>
<evidence type="ECO:0000256" key="1">
    <source>
        <dbReference type="ARBA" id="ARBA00000189"/>
    </source>
</evidence>
<keyword evidence="5 19" id="KW-0575">Peroxidase</keyword>
<feature type="site" description="Transition state stabilizer" evidence="17">
    <location>
        <position position="63"/>
    </location>
</feature>
<dbReference type="PANTHER" id="PTHR31388">
    <property type="entry name" value="PEROXIDASE 72-RELATED"/>
    <property type="match status" value="1"/>
</dbReference>
<feature type="binding site" description="axial binding residue" evidence="16">
    <location>
        <position position="194"/>
    </location>
    <ligand>
        <name>heme b</name>
        <dbReference type="ChEBI" id="CHEBI:60344"/>
    </ligand>
    <ligandPart>
        <name>Fe</name>
        <dbReference type="ChEBI" id="CHEBI:18248"/>
    </ligandPart>
</feature>
<feature type="binding site" evidence="16">
    <location>
        <position position="89"/>
    </location>
    <ligand>
        <name>Ca(2+)</name>
        <dbReference type="ChEBI" id="CHEBI:29108"/>
        <label>1</label>
    </ligand>
</feature>
<comment type="function">
    <text evidence="2">Removal of H(2)O(2), oxidation of toxic reductants, biosynthesis and degradation of lignin, suberization, auxin catabolism, response to environmental stresses such as wounding, pathogen attack and oxidative stress. These functions might be dependent on each isozyme/isoform in each plant tissue.</text>
</comment>
<dbReference type="OrthoDB" id="2113341at2759"/>
<keyword evidence="13" id="KW-0325">Glycoprotein</keyword>
<dbReference type="PANTHER" id="PTHR31388:SF115">
    <property type="entry name" value="PEROXIDASE 5"/>
    <property type="match status" value="1"/>
</dbReference>
<keyword evidence="12 18" id="KW-1015">Disulfide bond</keyword>
<dbReference type="GO" id="GO:0006979">
    <property type="term" value="P:response to oxidative stress"/>
    <property type="evidence" value="ECO:0007669"/>
    <property type="project" value="UniProtKB-UniRule"/>
</dbReference>
<evidence type="ECO:0000256" key="19">
    <source>
        <dbReference type="RuleBase" id="RU362060"/>
    </source>
</evidence>
<dbReference type="GO" id="GO:0009505">
    <property type="term" value="C:plant-type cell wall"/>
    <property type="evidence" value="ECO:0000318"/>
    <property type="project" value="GO_Central"/>
</dbReference>
<dbReference type="InterPro" id="IPR002016">
    <property type="entry name" value="Haem_peroxidase"/>
</dbReference>
<feature type="binding site" evidence="16">
    <location>
        <position position="195"/>
    </location>
    <ligand>
        <name>Ca(2+)</name>
        <dbReference type="ChEBI" id="CHEBI:29108"/>
        <label>2</label>
    </ligand>
</feature>
<feature type="binding site" evidence="16">
    <location>
        <position position="77"/>
    </location>
    <ligand>
        <name>Ca(2+)</name>
        <dbReference type="ChEBI" id="CHEBI:29108"/>
        <label>1</label>
    </ligand>
</feature>
<keyword evidence="10 19" id="KW-0560">Oxidoreductase</keyword>
<dbReference type="GO" id="GO:0042744">
    <property type="term" value="P:hydrogen peroxide catabolic process"/>
    <property type="evidence" value="ECO:0007669"/>
    <property type="project" value="UniProtKB-KW"/>
</dbReference>
<evidence type="ECO:0000256" key="11">
    <source>
        <dbReference type="ARBA" id="ARBA00023004"/>
    </source>
</evidence>
<dbReference type="FunFam" id="1.10.520.10:FF:000009">
    <property type="entry name" value="Peroxidase"/>
    <property type="match status" value="1"/>
</dbReference>
<keyword evidence="11 16" id="KW-0408">Iron</keyword>
<dbReference type="KEGG" id="jre:109006470"/>
<dbReference type="PROSITE" id="PS50873">
    <property type="entry name" value="PEROXIDASE_4"/>
    <property type="match status" value="1"/>
</dbReference>
<evidence type="ECO:0000256" key="9">
    <source>
        <dbReference type="ARBA" id="ARBA00022837"/>
    </source>
</evidence>
<accession>A0A2I4GBN1</accession>
<reference evidence="21" key="1">
    <citation type="submission" date="2025-08" db="UniProtKB">
        <authorList>
            <consortium name="RefSeq"/>
        </authorList>
    </citation>
    <scope>IDENTIFICATION</scope>
    <source>
        <tissue evidence="21">Leaves</tissue>
    </source>
</reference>
<evidence type="ECO:0000256" key="3">
    <source>
        <dbReference type="ARBA" id="ARBA00004613"/>
    </source>
</evidence>
<evidence type="ECO:0000256" key="7">
    <source>
        <dbReference type="ARBA" id="ARBA00022723"/>
    </source>
</evidence>
<organism evidence="20 21">
    <name type="scientific">Juglans regia</name>
    <name type="common">English walnut</name>
    <dbReference type="NCBI Taxonomy" id="51240"/>
    <lineage>
        <taxon>Eukaryota</taxon>
        <taxon>Viridiplantae</taxon>
        <taxon>Streptophyta</taxon>
        <taxon>Embryophyta</taxon>
        <taxon>Tracheophyta</taxon>
        <taxon>Spermatophyta</taxon>
        <taxon>Magnoliopsida</taxon>
        <taxon>eudicotyledons</taxon>
        <taxon>Gunneridae</taxon>
        <taxon>Pentapetalae</taxon>
        <taxon>rosids</taxon>
        <taxon>fabids</taxon>
        <taxon>Fagales</taxon>
        <taxon>Juglandaceae</taxon>
        <taxon>Juglans</taxon>
    </lineage>
</organism>
<dbReference type="Gramene" id="Jr13_19080_p1">
    <property type="protein sequence ID" value="cds.Jr13_19080_p1"/>
    <property type="gene ID" value="Jr13_19080"/>
</dbReference>
<feature type="signal peptide" evidence="19">
    <location>
        <begin position="1"/>
        <end position="25"/>
    </location>
</feature>
<keyword evidence="20" id="KW-1185">Reference proteome</keyword>
<evidence type="ECO:0000256" key="5">
    <source>
        <dbReference type="ARBA" id="ARBA00022559"/>
    </source>
</evidence>
<dbReference type="PRINTS" id="PR00461">
    <property type="entry name" value="PLPEROXIDASE"/>
</dbReference>
<proteinExistence type="inferred from homology"/>
<dbReference type="GO" id="GO:0140825">
    <property type="term" value="F:lactoperoxidase activity"/>
    <property type="evidence" value="ECO:0007669"/>
    <property type="project" value="UniProtKB-EC"/>
</dbReference>
<evidence type="ECO:0000313" key="21">
    <source>
        <dbReference type="RefSeq" id="XP_018841306.1"/>
    </source>
</evidence>
<keyword evidence="19" id="KW-0964">Secreted</keyword>
<protein>
    <recommendedName>
        <fullName evidence="4 19">Peroxidase</fullName>
        <ecNumber evidence="4 19">1.11.1.7</ecNumber>
    </recommendedName>
</protein>
<keyword evidence="7 16" id="KW-0479">Metal-binding</keyword>
<dbReference type="FunFam" id="1.10.420.10:FF:000006">
    <property type="entry name" value="Peroxidase"/>
    <property type="match status" value="1"/>
</dbReference>
<dbReference type="InterPro" id="IPR010255">
    <property type="entry name" value="Haem_peroxidase_sf"/>
</dbReference>
<feature type="binding site" evidence="16">
    <location>
        <position position="75"/>
    </location>
    <ligand>
        <name>Ca(2+)</name>
        <dbReference type="ChEBI" id="CHEBI:29108"/>
        <label>1</label>
    </ligand>
</feature>
<dbReference type="GeneID" id="109006470"/>
<evidence type="ECO:0000256" key="17">
    <source>
        <dbReference type="PIRSR" id="PIRSR600823-4"/>
    </source>
</evidence>
<feature type="chain" id="PRO_5043056922" description="Peroxidase" evidence="19">
    <location>
        <begin position="26"/>
        <end position="325"/>
    </location>
</feature>
<feature type="binding site" evidence="16">
    <location>
        <position position="245"/>
    </location>
    <ligand>
        <name>Ca(2+)</name>
        <dbReference type="ChEBI" id="CHEBI:29108"/>
        <label>2</label>
    </ligand>
</feature>
<evidence type="ECO:0000256" key="15">
    <source>
        <dbReference type="PIRSR" id="PIRSR600823-2"/>
    </source>
</evidence>
<dbReference type="GO" id="GO:0020037">
    <property type="term" value="F:heme binding"/>
    <property type="evidence" value="ECO:0007669"/>
    <property type="project" value="UniProtKB-UniRule"/>
</dbReference>
<evidence type="ECO:0000256" key="13">
    <source>
        <dbReference type="ARBA" id="ARBA00023180"/>
    </source>
</evidence>
<evidence type="ECO:0000256" key="18">
    <source>
        <dbReference type="PIRSR" id="PIRSR600823-5"/>
    </source>
</evidence>
<feature type="disulfide bond" evidence="18">
    <location>
        <begin position="69"/>
        <end position="74"/>
    </location>
</feature>
<keyword evidence="6 19" id="KW-0349">Heme</keyword>
<dbReference type="STRING" id="51240.A0A2I4GBN1"/>
<evidence type="ECO:0000256" key="12">
    <source>
        <dbReference type="ARBA" id="ARBA00023157"/>
    </source>
</evidence>
<keyword evidence="9 16" id="KW-0106">Calcium</keyword>
<dbReference type="RefSeq" id="XP_018841306.1">
    <property type="nucleotide sequence ID" value="XM_018985761.2"/>
</dbReference>
<dbReference type="InterPro" id="IPR019794">
    <property type="entry name" value="Peroxidases_AS"/>
</dbReference>
<feature type="disulfide bond" evidence="18">
    <location>
        <begin position="122"/>
        <end position="318"/>
    </location>
</feature>
<dbReference type="AlphaFoldDB" id="A0A2I4GBN1"/>
<dbReference type="Gene3D" id="1.10.520.10">
    <property type="match status" value="1"/>
</dbReference>
<evidence type="ECO:0000256" key="4">
    <source>
        <dbReference type="ARBA" id="ARBA00012313"/>
    </source>
</evidence>
<feature type="binding site" evidence="15">
    <location>
        <position position="164"/>
    </location>
    <ligand>
        <name>substrate</name>
    </ligand>
</feature>
<evidence type="ECO:0000256" key="6">
    <source>
        <dbReference type="ARBA" id="ARBA00022617"/>
    </source>
</evidence>
<comment type="catalytic activity">
    <reaction evidence="1 19">
        <text>2 a phenolic donor + H2O2 = 2 a phenolic radical donor + 2 H2O</text>
        <dbReference type="Rhea" id="RHEA:56136"/>
        <dbReference type="ChEBI" id="CHEBI:15377"/>
        <dbReference type="ChEBI" id="CHEBI:16240"/>
        <dbReference type="ChEBI" id="CHEBI:139520"/>
        <dbReference type="ChEBI" id="CHEBI:139521"/>
        <dbReference type="EC" id="1.11.1.7"/>
    </reaction>
</comment>
<evidence type="ECO:0000256" key="8">
    <source>
        <dbReference type="ARBA" id="ARBA00022729"/>
    </source>
</evidence>
<dbReference type="Proteomes" id="UP000235220">
    <property type="component" value="Chromosome 13"/>
</dbReference>
<feature type="binding site" evidence="16">
    <location>
        <position position="71"/>
    </location>
    <ligand>
        <name>Ca(2+)</name>
        <dbReference type="ChEBI" id="CHEBI:29108"/>
        <label>1</label>
    </ligand>
</feature>
<comment type="cofactor">
    <cofactor evidence="16 19">
        <name>heme b</name>
        <dbReference type="ChEBI" id="CHEBI:60344"/>
    </cofactor>
    <text evidence="16 19">Binds 1 heme b (iron(II)-protoporphyrin IX) group per subunit.</text>
</comment>
<evidence type="ECO:0000256" key="10">
    <source>
        <dbReference type="ARBA" id="ARBA00023002"/>
    </source>
</evidence>
<keyword evidence="8 19" id="KW-0732">Signal</keyword>
<comment type="similarity">
    <text evidence="19">Belongs to the peroxidase family. Classical plant (class III) peroxidase subfamily.</text>
</comment>
<dbReference type="CDD" id="cd00693">
    <property type="entry name" value="secretory_peroxidase"/>
    <property type="match status" value="1"/>
</dbReference>
<dbReference type="GO" id="GO:0005576">
    <property type="term" value="C:extracellular region"/>
    <property type="evidence" value="ECO:0007669"/>
    <property type="project" value="UniProtKB-SubCell"/>
</dbReference>
<feature type="binding site" evidence="16">
    <location>
        <position position="242"/>
    </location>
    <ligand>
        <name>Ca(2+)</name>
        <dbReference type="ChEBI" id="CHEBI:29108"/>
        <label>2</label>
    </ligand>
</feature>
<dbReference type="InterPro" id="IPR000823">
    <property type="entry name" value="Peroxidase_pln"/>
</dbReference>